<keyword evidence="3" id="KW-1185">Reference proteome</keyword>
<gene>
    <name evidence="2" type="ORF">C8A01DRAFT_40512</name>
</gene>
<name>A0AAN6SMY2_9PEZI</name>
<dbReference type="AlphaFoldDB" id="A0AAN6SMY2"/>
<dbReference type="Proteomes" id="UP001303115">
    <property type="component" value="Unassembled WGS sequence"/>
</dbReference>
<feature type="compositionally biased region" description="Polar residues" evidence="1">
    <location>
        <begin position="51"/>
        <end position="60"/>
    </location>
</feature>
<evidence type="ECO:0000313" key="2">
    <source>
        <dbReference type="EMBL" id="KAK4033045.1"/>
    </source>
</evidence>
<evidence type="ECO:0000256" key="1">
    <source>
        <dbReference type="SAM" id="MobiDB-lite"/>
    </source>
</evidence>
<sequence>MYRSRADCSRNFPQTSYTANQWSKGQGWSRCTACVHGHHSDTPAARPSDSGRYNHSTNATFPSDALDNPFASGAFRWVAMGSYDSGDRAGQPCVAPWFKTAPVF</sequence>
<evidence type="ECO:0000313" key="3">
    <source>
        <dbReference type="Proteomes" id="UP001303115"/>
    </source>
</evidence>
<comment type="caution">
    <text evidence="2">The sequence shown here is derived from an EMBL/GenBank/DDBJ whole genome shotgun (WGS) entry which is preliminary data.</text>
</comment>
<proteinExistence type="predicted"/>
<feature type="region of interest" description="Disordered" evidence="1">
    <location>
        <begin position="37"/>
        <end position="60"/>
    </location>
</feature>
<protein>
    <submittedName>
        <fullName evidence="2">Uncharacterized protein</fullName>
    </submittedName>
</protein>
<accession>A0AAN6SMY2</accession>
<dbReference type="EMBL" id="MU854556">
    <property type="protein sequence ID" value="KAK4033045.1"/>
    <property type="molecule type" value="Genomic_DNA"/>
</dbReference>
<reference evidence="3" key="1">
    <citation type="journal article" date="2023" name="Mol. Phylogenet. Evol.">
        <title>Genome-scale phylogeny and comparative genomics of the fungal order Sordariales.</title>
        <authorList>
            <person name="Hensen N."/>
            <person name="Bonometti L."/>
            <person name="Westerberg I."/>
            <person name="Brannstrom I.O."/>
            <person name="Guillou S."/>
            <person name="Cros-Aarteil S."/>
            <person name="Calhoun S."/>
            <person name="Haridas S."/>
            <person name="Kuo A."/>
            <person name="Mondo S."/>
            <person name="Pangilinan J."/>
            <person name="Riley R."/>
            <person name="LaButti K."/>
            <person name="Andreopoulos B."/>
            <person name="Lipzen A."/>
            <person name="Chen C."/>
            <person name="Yan M."/>
            <person name="Daum C."/>
            <person name="Ng V."/>
            <person name="Clum A."/>
            <person name="Steindorff A."/>
            <person name="Ohm R.A."/>
            <person name="Martin F."/>
            <person name="Silar P."/>
            <person name="Natvig D.O."/>
            <person name="Lalanne C."/>
            <person name="Gautier V."/>
            <person name="Ament-Velasquez S.L."/>
            <person name="Kruys A."/>
            <person name="Hutchinson M.I."/>
            <person name="Powell A.J."/>
            <person name="Barry K."/>
            <person name="Miller A.N."/>
            <person name="Grigoriev I.V."/>
            <person name="Debuchy R."/>
            <person name="Gladieux P."/>
            <person name="Hiltunen Thoren M."/>
            <person name="Johannesson H."/>
        </authorList>
    </citation>
    <scope>NUCLEOTIDE SEQUENCE [LARGE SCALE GENOMIC DNA]</scope>
    <source>
        <strain evidence="3">CBS 284.82</strain>
    </source>
</reference>
<organism evidence="2 3">
    <name type="scientific">Parachaetomium inaequale</name>
    <dbReference type="NCBI Taxonomy" id="2588326"/>
    <lineage>
        <taxon>Eukaryota</taxon>
        <taxon>Fungi</taxon>
        <taxon>Dikarya</taxon>
        <taxon>Ascomycota</taxon>
        <taxon>Pezizomycotina</taxon>
        <taxon>Sordariomycetes</taxon>
        <taxon>Sordariomycetidae</taxon>
        <taxon>Sordariales</taxon>
        <taxon>Chaetomiaceae</taxon>
        <taxon>Parachaetomium</taxon>
    </lineage>
</organism>